<dbReference type="Pfam" id="PF02082">
    <property type="entry name" value="Rrf2"/>
    <property type="match status" value="1"/>
</dbReference>
<evidence type="ECO:0000313" key="2">
    <source>
        <dbReference type="Proteomes" id="UP000473278"/>
    </source>
</evidence>
<dbReference type="InterPro" id="IPR036388">
    <property type="entry name" value="WH-like_DNA-bd_sf"/>
</dbReference>
<name>A0A6M1T2V4_9BACT</name>
<dbReference type="NCBIfam" id="TIGR00738">
    <property type="entry name" value="rrf2_super"/>
    <property type="match status" value="1"/>
</dbReference>
<dbReference type="PROSITE" id="PS51197">
    <property type="entry name" value="HTH_RRF2_2"/>
    <property type="match status" value="1"/>
</dbReference>
<dbReference type="PANTHER" id="PTHR33221">
    <property type="entry name" value="WINGED HELIX-TURN-HELIX TRANSCRIPTIONAL REGULATOR, RRF2 FAMILY"/>
    <property type="match status" value="1"/>
</dbReference>
<dbReference type="GO" id="GO:0003700">
    <property type="term" value="F:DNA-binding transcription factor activity"/>
    <property type="evidence" value="ECO:0007669"/>
    <property type="project" value="TreeGrafter"/>
</dbReference>
<dbReference type="EMBL" id="JAALLT010000004">
    <property type="protein sequence ID" value="NGP77844.1"/>
    <property type="molecule type" value="Genomic_DNA"/>
</dbReference>
<dbReference type="AlphaFoldDB" id="A0A6M1T2V4"/>
<dbReference type="RefSeq" id="WP_165143541.1">
    <property type="nucleotide sequence ID" value="NZ_JAALLT010000004.1"/>
</dbReference>
<proteinExistence type="predicted"/>
<comment type="caution">
    <text evidence="1">The sequence shown here is derived from an EMBL/GenBank/DDBJ whole genome shotgun (WGS) entry which is preliminary data.</text>
</comment>
<dbReference type="PANTHER" id="PTHR33221:SF13">
    <property type="entry name" value="TRANSCRIPTIONAL REGULATOR-RELATED"/>
    <property type="match status" value="1"/>
</dbReference>
<dbReference type="Proteomes" id="UP000473278">
    <property type="component" value="Unassembled WGS sequence"/>
</dbReference>
<keyword evidence="2" id="KW-1185">Reference proteome</keyword>
<dbReference type="InterPro" id="IPR036390">
    <property type="entry name" value="WH_DNA-bd_sf"/>
</dbReference>
<gene>
    <name evidence="1" type="ORF">G3570_14445</name>
</gene>
<dbReference type="SUPFAM" id="SSF46785">
    <property type="entry name" value="Winged helix' DNA-binding domain"/>
    <property type="match status" value="1"/>
</dbReference>
<organism evidence="1 2">
    <name type="scientific">Halalkalibaculum roseum</name>
    <dbReference type="NCBI Taxonomy" id="2709311"/>
    <lineage>
        <taxon>Bacteria</taxon>
        <taxon>Pseudomonadati</taxon>
        <taxon>Balneolota</taxon>
        <taxon>Balneolia</taxon>
        <taxon>Balneolales</taxon>
        <taxon>Balneolaceae</taxon>
        <taxon>Halalkalibaculum</taxon>
    </lineage>
</organism>
<sequence>MFSASCHYGLQAMFYIALHSSDEKNVDLNRIAEEKKIPKHFLSKILQMLVKDKLLVSMKGPTGGYKLSRPADEITLLEIVDAIDGLDIFDQCGIGFRKCNPDKPCPIHNDYKRIRDRVYRLFEDKTLVSLNEEIKSGNSMSKIVEPSD</sequence>
<reference evidence="1 2" key="1">
    <citation type="submission" date="2020-02" db="EMBL/GenBank/DDBJ databases">
        <title>Balneolaceae bacterium YR4-1, complete genome.</title>
        <authorList>
            <person name="Li Y."/>
            <person name="Wu S."/>
        </authorList>
    </citation>
    <scope>NUCLEOTIDE SEQUENCE [LARGE SCALE GENOMIC DNA]</scope>
    <source>
        <strain evidence="1 2">YR4-1</strain>
    </source>
</reference>
<evidence type="ECO:0000313" key="1">
    <source>
        <dbReference type="EMBL" id="NGP77844.1"/>
    </source>
</evidence>
<dbReference type="Gene3D" id="1.10.10.10">
    <property type="entry name" value="Winged helix-like DNA-binding domain superfamily/Winged helix DNA-binding domain"/>
    <property type="match status" value="1"/>
</dbReference>
<protein>
    <submittedName>
        <fullName evidence="1">Rrf2 family transcriptional regulator</fullName>
    </submittedName>
</protein>
<dbReference type="GO" id="GO:0005829">
    <property type="term" value="C:cytosol"/>
    <property type="evidence" value="ECO:0007669"/>
    <property type="project" value="TreeGrafter"/>
</dbReference>
<dbReference type="InterPro" id="IPR000944">
    <property type="entry name" value="Tscrpt_reg_Rrf2"/>
</dbReference>
<accession>A0A6M1T2V4</accession>